<dbReference type="EMBL" id="CP111022">
    <property type="protein sequence ID" value="WAR19670.1"/>
    <property type="molecule type" value="Genomic_DNA"/>
</dbReference>
<evidence type="ECO:0000313" key="10">
    <source>
        <dbReference type="Proteomes" id="UP001164746"/>
    </source>
</evidence>
<dbReference type="InterPro" id="IPR003959">
    <property type="entry name" value="ATPase_AAA_core"/>
</dbReference>
<dbReference type="InterPro" id="IPR014851">
    <property type="entry name" value="BCS1_N"/>
</dbReference>
<sequence length="514" mass="57369">MEHVSDIRDLVIADVDLHQRGAILKTIQRAIEDNVTSTYHKSEGEPSSNLTFPPDSNSTTILLTRLGKRRQMVQDVCRVVTEQTDGGWAVQRVLHAQAGQEGKPHQNQPTTSFIISSSSSLLSVERGLAMVASGCVPPVNAVPPPPFSPDTPRGGAGSSMLLGVWLVREISTVKMGLGDMIMSLKDNPYFGAGFGLFGIGMAAAVGRKSLQFGMIAFRRHCMITLDVPSKDKSYQWLLQWISERGTKTQHLSVETSFHQSDAGRVSTKYDFIPSPGSHFFFYKNHWIKVERTREKQMIDFNKAAPFETVTLTAFGRNRSIYFNILEEARQMALQRQEGRTIMYTALGAEWRPFGYPRRKRPINSVVLDSSVSDRILVDIKEFIDNPKWYMDRGIPYRRGYLLYGPPGCGKSSYINALAGELDYSICVLNLSERGLTDDRLNHLLTVAPEQSIILLEDVDAAFVSRDLTAQAKLFSESARNLGTNISLAQVQGLFLMYKANPDLAMQNISMLKSM</sequence>
<protein>
    <recommendedName>
        <fullName evidence="3">Mitochondrial chaperone BCS1</fullName>
    </recommendedName>
    <alternativeName>
        <fullName evidence="5">BCS1-like protein</fullName>
    </alternativeName>
</protein>
<dbReference type="Pfam" id="PF00004">
    <property type="entry name" value="AAA"/>
    <property type="match status" value="1"/>
</dbReference>
<evidence type="ECO:0000256" key="4">
    <source>
        <dbReference type="ARBA" id="ARBA00022792"/>
    </source>
</evidence>
<dbReference type="SUPFAM" id="SSF52540">
    <property type="entry name" value="P-loop containing nucleoside triphosphate hydrolases"/>
    <property type="match status" value="1"/>
</dbReference>
<proteinExistence type="inferred from homology"/>
<keyword evidence="4" id="KW-0496">Mitochondrion</keyword>
<keyword evidence="4" id="KW-0999">Mitochondrion inner membrane</keyword>
<evidence type="ECO:0000259" key="7">
    <source>
        <dbReference type="SMART" id="SM00382"/>
    </source>
</evidence>
<evidence type="ECO:0000256" key="1">
    <source>
        <dbReference type="ARBA" id="ARBA00004434"/>
    </source>
</evidence>
<evidence type="ECO:0000259" key="8">
    <source>
        <dbReference type="SMART" id="SM01024"/>
    </source>
</evidence>
<comment type="similarity">
    <text evidence="2">Belongs to the AAA ATPase family. BCS1 subfamily.</text>
</comment>
<organism evidence="9 10">
    <name type="scientific">Mya arenaria</name>
    <name type="common">Soft-shell clam</name>
    <dbReference type="NCBI Taxonomy" id="6604"/>
    <lineage>
        <taxon>Eukaryota</taxon>
        <taxon>Metazoa</taxon>
        <taxon>Spiralia</taxon>
        <taxon>Lophotrochozoa</taxon>
        <taxon>Mollusca</taxon>
        <taxon>Bivalvia</taxon>
        <taxon>Autobranchia</taxon>
        <taxon>Heteroconchia</taxon>
        <taxon>Euheterodonta</taxon>
        <taxon>Imparidentia</taxon>
        <taxon>Neoheterodontei</taxon>
        <taxon>Myida</taxon>
        <taxon>Myoidea</taxon>
        <taxon>Myidae</taxon>
        <taxon>Mya</taxon>
    </lineage>
</organism>
<dbReference type="SMART" id="SM00382">
    <property type="entry name" value="AAA"/>
    <property type="match status" value="1"/>
</dbReference>
<evidence type="ECO:0000313" key="9">
    <source>
        <dbReference type="EMBL" id="WAR19670.1"/>
    </source>
</evidence>
<gene>
    <name evidence="9" type="ORF">MAR_001508</name>
</gene>
<evidence type="ECO:0000256" key="5">
    <source>
        <dbReference type="ARBA" id="ARBA00032816"/>
    </source>
</evidence>
<dbReference type="PANTHER" id="PTHR23070">
    <property type="entry name" value="BCS1 AAA-TYPE ATPASE"/>
    <property type="match status" value="1"/>
</dbReference>
<dbReference type="Gene3D" id="3.40.50.300">
    <property type="entry name" value="P-loop containing nucleotide triphosphate hydrolases"/>
    <property type="match status" value="1"/>
</dbReference>
<accession>A0ABY7FBW9</accession>
<dbReference type="InterPro" id="IPR050747">
    <property type="entry name" value="Mitochondrial_chaperone_BCS1"/>
</dbReference>
<name>A0ABY7FBW9_MYAAR</name>
<evidence type="ECO:0000256" key="2">
    <source>
        <dbReference type="ARBA" id="ARBA00007448"/>
    </source>
</evidence>
<comment type="subcellular location">
    <subcellularLocation>
        <location evidence="1">Mitochondrion inner membrane</location>
        <topology evidence="1">Single-pass membrane protein</topology>
    </subcellularLocation>
</comment>
<feature type="domain" description="AAA+ ATPase" evidence="7">
    <location>
        <begin position="396"/>
        <end position="509"/>
    </location>
</feature>
<evidence type="ECO:0000256" key="6">
    <source>
        <dbReference type="SAM" id="MobiDB-lite"/>
    </source>
</evidence>
<dbReference type="InterPro" id="IPR027417">
    <property type="entry name" value="P-loop_NTPase"/>
</dbReference>
<evidence type="ECO:0000256" key="3">
    <source>
        <dbReference type="ARBA" id="ARBA00016942"/>
    </source>
</evidence>
<dbReference type="InterPro" id="IPR003593">
    <property type="entry name" value="AAA+_ATPase"/>
</dbReference>
<dbReference type="SMART" id="SM01024">
    <property type="entry name" value="BCS1_N"/>
    <property type="match status" value="1"/>
</dbReference>
<reference evidence="9" key="1">
    <citation type="submission" date="2022-11" db="EMBL/GenBank/DDBJ databases">
        <title>Centuries of genome instability and evolution in soft-shell clam transmissible cancer (bioRxiv).</title>
        <authorList>
            <person name="Hart S.F.M."/>
            <person name="Yonemitsu M.A."/>
            <person name="Giersch R.M."/>
            <person name="Beal B.F."/>
            <person name="Arriagada G."/>
            <person name="Davis B.W."/>
            <person name="Ostrander E.A."/>
            <person name="Goff S.P."/>
            <person name="Metzger M.J."/>
        </authorList>
    </citation>
    <scope>NUCLEOTIDE SEQUENCE</scope>
    <source>
        <strain evidence="9">MELC-2E11</strain>
        <tissue evidence="9">Siphon/mantle</tissue>
    </source>
</reference>
<dbReference type="Proteomes" id="UP001164746">
    <property type="component" value="Chromosome 11"/>
</dbReference>
<feature type="domain" description="BCS1 N-terminal" evidence="8">
    <location>
        <begin position="197"/>
        <end position="365"/>
    </location>
</feature>
<keyword evidence="4" id="KW-0472">Membrane</keyword>
<dbReference type="Pfam" id="PF08740">
    <property type="entry name" value="BCS1_N"/>
    <property type="match status" value="1"/>
</dbReference>
<feature type="region of interest" description="Disordered" evidence="6">
    <location>
        <begin position="38"/>
        <end position="57"/>
    </location>
</feature>
<keyword evidence="10" id="KW-1185">Reference proteome</keyword>